<keyword evidence="3 8" id="KW-0645">Protease</keyword>
<dbReference type="InterPro" id="IPR000209">
    <property type="entry name" value="Peptidase_S8/S53_dom"/>
</dbReference>
<dbReference type="InterPro" id="IPR023827">
    <property type="entry name" value="Peptidase_S8_Asp-AS"/>
</dbReference>
<dbReference type="InterPro" id="IPR003137">
    <property type="entry name" value="PA_domain"/>
</dbReference>
<evidence type="ECO:0000259" key="13">
    <source>
        <dbReference type="Pfam" id="PF06280"/>
    </source>
</evidence>
<keyword evidence="5 8" id="KW-0378">Hydrolase</keyword>
<dbReference type="Pfam" id="PF06280">
    <property type="entry name" value="fn3_5"/>
    <property type="match status" value="1"/>
</dbReference>
<dbReference type="PROSITE" id="PS00138">
    <property type="entry name" value="SUBTILASE_SER"/>
    <property type="match status" value="1"/>
</dbReference>
<comment type="similarity">
    <text evidence="1 8 9">Belongs to the peptidase S8 family.</text>
</comment>
<dbReference type="PRINTS" id="PR00723">
    <property type="entry name" value="SUBTILISIN"/>
</dbReference>
<dbReference type="InterPro" id="IPR023828">
    <property type="entry name" value="Peptidase_S8_Ser-AS"/>
</dbReference>
<evidence type="ECO:0000256" key="9">
    <source>
        <dbReference type="RuleBase" id="RU003355"/>
    </source>
</evidence>
<evidence type="ECO:0000259" key="12">
    <source>
        <dbReference type="Pfam" id="PF02225"/>
    </source>
</evidence>
<dbReference type="PROSITE" id="PS00136">
    <property type="entry name" value="SUBTILASE_ASP"/>
    <property type="match status" value="1"/>
</dbReference>
<dbReference type="Gene3D" id="3.40.50.200">
    <property type="entry name" value="Peptidase S8/S53 domain"/>
    <property type="match status" value="2"/>
</dbReference>
<dbReference type="PROSITE" id="PS00137">
    <property type="entry name" value="SUBTILASE_HIS"/>
    <property type="match status" value="1"/>
</dbReference>
<evidence type="ECO:0000259" key="11">
    <source>
        <dbReference type="Pfam" id="PF00082"/>
    </source>
</evidence>
<dbReference type="InterPro" id="IPR034187">
    <property type="entry name" value="Peptidases_S8_5"/>
</dbReference>
<dbReference type="InterPro" id="IPR050131">
    <property type="entry name" value="Peptidase_S8_subtilisin-like"/>
</dbReference>
<evidence type="ECO:0000313" key="15">
    <source>
        <dbReference type="Proteomes" id="UP000078544"/>
    </source>
</evidence>
<accession>A0A168DGH3</accession>
<dbReference type="EMBL" id="AZGY01000006">
    <property type="protein sequence ID" value="KZZ97721.1"/>
    <property type="molecule type" value="Genomic_DNA"/>
</dbReference>
<dbReference type="Pfam" id="PF02225">
    <property type="entry name" value="PA"/>
    <property type="match status" value="1"/>
</dbReference>
<dbReference type="PANTHER" id="PTHR43806">
    <property type="entry name" value="PEPTIDASE S8"/>
    <property type="match status" value="1"/>
</dbReference>
<sequence>MTRMILVRMLFSIFCSAVLVQVVWALPGGYIVEMHDGHDPETLVKSLDGRATARLFRKSKIFNGVSILFRNISSASVEAERIEAMSSVKGVHPVRMIDVVDEKPIIVPEPRINGSVIEPRQQFRPWEIPYVPHVMTQIDKLHAENVIGRGVKVAIIDSGIDYKHSLLGGCFGKRCLVSFGVDLVGDDYNGHNTPLRDDDPMDCNGHGTHVAGIIAARKNALGFIGAAPGVRLGAYRVMGCKGTTSNDIVIAAILEAYEDGAHIINISISAMKSKHNKPLSKIVQRLARHGVPCVLSTGNEGWQGQFYASAASNGHNAVTVTSFNPNVDPFLEIESKYWIESNGNSRQHSCLGQLRHLGVCPFARRPGGESFACTVGIPSAWGVSRQLYATSFDPVIGDDACSALPDNVSDLGNFIVLVRNGGCGHARKARNIAQKGARYMILYGDQDENIKPLGDRVTAEHLRAIAAVPSSIGQTWIRALASGANVLVNIPPVRRGGKVVNKENKATGGAVHDLSTWGPTYNVGFEPRIGAPGARVLSTYPRALGGFAIVSGTSMASPMVAAIFALVFEARQGNINADTIQDLLYTTAKAQLVHFSGRSFEILAPVSQQGSGMVQAFDAAYTSTHIKPSTLTFNDTENSPENLQIIVSNTKNVAIKYILSHSPSATAYTLARDIMSPTPYPDNLIPTYATLSFTRNGVPIRRFTLEAGQRAIIEVTPHPPTDVNPKRLPLWSGYVTINGSDESALSVAYQGVSGSLRGTVILPPGQAWISAAKVDDFFPRAPDDTTFLIPARGKTDPNFQYPIYVTFHVLASPLTCAYIIPLRGEEELAPIGQIDGYPKVSDPRGRSWDYWDGLMNNGEFVPPGRYKITFKSLRIFGDRSRSEDWDVVKTQPFYLQYKL</sequence>
<dbReference type="InterPro" id="IPR036852">
    <property type="entry name" value="Peptidase_S8/S53_dom_sf"/>
</dbReference>
<feature type="domain" description="C5a peptidase/Subtilisin-like protease SBT2-like Fn3-like" evidence="13">
    <location>
        <begin position="632"/>
        <end position="749"/>
    </location>
</feature>
<evidence type="ECO:0000256" key="5">
    <source>
        <dbReference type="ARBA" id="ARBA00022801"/>
    </source>
</evidence>
<dbReference type="SUPFAM" id="SSF52743">
    <property type="entry name" value="Subtilisin-like"/>
    <property type="match status" value="1"/>
</dbReference>
<dbReference type="Pfam" id="PF00082">
    <property type="entry name" value="Peptidase_S8"/>
    <property type="match status" value="1"/>
</dbReference>
<evidence type="ECO:0000256" key="6">
    <source>
        <dbReference type="ARBA" id="ARBA00022825"/>
    </source>
</evidence>
<dbReference type="GO" id="GO:0006508">
    <property type="term" value="P:proteolysis"/>
    <property type="evidence" value="ECO:0007669"/>
    <property type="project" value="UniProtKB-KW"/>
</dbReference>
<gene>
    <name evidence="14" type="ORF">AAL_03685</name>
</gene>
<comment type="caution">
    <text evidence="14">The sequence shown here is derived from an EMBL/GenBank/DDBJ whole genome shotgun (WGS) entry which is preliminary data.</text>
</comment>
<evidence type="ECO:0000313" key="14">
    <source>
        <dbReference type="EMBL" id="KZZ97721.1"/>
    </source>
</evidence>
<evidence type="ECO:0000256" key="10">
    <source>
        <dbReference type="SAM" id="SignalP"/>
    </source>
</evidence>
<protein>
    <submittedName>
        <fullName evidence="14">Subtilisin-like serine protease PR1C</fullName>
    </submittedName>
</protein>
<dbReference type="InterPro" id="IPR022398">
    <property type="entry name" value="Peptidase_S8_His-AS"/>
</dbReference>
<evidence type="ECO:0000256" key="7">
    <source>
        <dbReference type="PIRSR" id="PIRSR615500-1"/>
    </source>
</evidence>
<evidence type="ECO:0000256" key="2">
    <source>
        <dbReference type="ARBA" id="ARBA00022512"/>
    </source>
</evidence>
<evidence type="ECO:0000256" key="4">
    <source>
        <dbReference type="ARBA" id="ARBA00022729"/>
    </source>
</evidence>
<feature type="domain" description="Peptidase S8/S53" evidence="11">
    <location>
        <begin position="148"/>
        <end position="590"/>
    </location>
</feature>
<feature type="active site" description="Charge relay system" evidence="7 8">
    <location>
        <position position="554"/>
    </location>
</feature>
<dbReference type="InterPro" id="IPR015500">
    <property type="entry name" value="Peptidase_S8_subtilisin-rel"/>
</dbReference>
<dbReference type="CDD" id="cd07489">
    <property type="entry name" value="Peptidases_S8_5"/>
    <property type="match status" value="1"/>
</dbReference>
<dbReference type="AlphaFoldDB" id="A0A168DGH3"/>
<reference evidence="14 15" key="1">
    <citation type="journal article" date="2016" name="Genome Biol. Evol.">
        <title>Divergent and convergent evolution of fungal pathogenicity.</title>
        <authorList>
            <person name="Shang Y."/>
            <person name="Xiao G."/>
            <person name="Zheng P."/>
            <person name="Cen K."/>
            <person name="Zhan S."/>
            <person name="Wang C."/>
        </authorList>
    </citation>
    <scope>NUCLEOTIDE SEQUENCE [LARGE SCALE GENOMIC DNA]</scope>
    <source>
        <strain evidence="14 15">RCEF 2490</strain>
    </source>
</reference>
<keyword evidence="4 10" id="KW-0732">Signal</keyword>
<dbReference type="InterPro" id="IPR010435">
    <property type="entry name" value="C5a/SBT2-like_Fn3"/>
</dbReference>
<evidence type="ECO:0000256" key="8">
    <source>
        <dbReference type="PROSITE-ProRule" id="PRU01240"/>
    </source>
</evidence>
<dbReference type="OrthoDB" id="10256524at2759"/>
<keyword evidence="15" id="KW-1185">Reference proteome</keyword>
<dbReference type="Gene3D" id="3.50.30.30">
    <property type="match status" value="1"/>
</dbReference>
<evidence type="ECO:0000256" key="1">
    <source>
        <dbReference type="ARBA" id="ARBA00011073"/>
    </source>
</evidence>
<keyword evidence="2" id="KW-0964">Secreted</keyword>
<organism evidence="14 15">
    <name type="scientific">Moelleriella libera RCEF 2490</name>
    <dbReference type="NCBI Taxonomy" id="1081109"/>
    <lineage>
        <taxon>Eukaryota</taxon>
        <taxon>Fungi</taxon>
        <taxon>Dikarya</taxon>
        <taxon>Ascomycota</taxon>
        <taxon>Pezizomycotina</taxon>
        <taxon>Sordariomycetes</taxon>
        <taxon>Hypocreomycetidae</taxon>
        <taxon>Hypocreales</taxon>
        <taxon>Clavicipitaceae</taxon>
        <taxon>Moelleriella</taxon>
    </lineage>
</organism>
<evidence type="ECO:0000256" key="3">
    <source>
        <dbReference type="ARBA" id="ARBA00022670"/>
    </source>
</evidence>
<dbReference type="GO" id="GO:0004252">
    <property type="term" value="F:serine-type endopeptidase activity"/>
    <property type="evidence" value="ECO:0007669"/>
    <property type="project" value="UniProtKB-UniRule"/>
</dbReference>
<name>A0A168DGH3_9HYPO</name>
<dbReference type="PANTHER" id="PTHR43806:SF66">
    <property type="entry name" value="SERIN ENDOPEPTIDASE"/>
    <property type="match status" value="1"/>
</dbReference>
<feature type="active site" description="Charge relay system" evidence="7 8">
    <location>
        <position position="157"/>
    </location>
</feature>
<dbReference type="PROSITE" id="PS51892">
    <property type="entry name" value="SUBTILASE"/>
    <property type="match status" value="1"/>
</dbReference>
<dbReference type="Proteomes" id="UP000078544">
    <property type="component" value="Unassembled WGS sequence"/>
</dbReference>
<dbReference type="STRING" id="1081109.A0A168DGH3"/>
<feature type="chain" id="PRO_5007896213" evidence="10">
    <location>
        <begin position="26"/>
        <end position="899"/>
    </location>
</feature>
<feature type="active site" description="Charge relay system" evidence="7 8">
    <location>
        <position position="206"/>
    </location>
</feature>
<keyword evidence="6 8" id="KW-0720">Serine protease</keyword>
<feature type="domain" description="PA" evidence="12">
    <location>
        <begin position="397"/>
        <end position="451"/>
    </location>
</feature>
<keyword evidence="2" id="KW-0134">Cell wall</keyword>
<dbReference type="GO" id="GO:0016020">
    <property type="term" value="C:membrane"/>
    <property type="evidence" value="ECO:0007669"/>
    <property type="project" value="InterPro"/>
</dbReference>
<proteinExistence type="inferred from homology"/>
<feature type="signal peptide" evidence="10">
    <location>
        <begin position="1"/>
        <end position="25"/>
    </location>
</feature>